<reference evidence="4" key="3">
    <citation type="submission" date="2015-02" db="UniProtKB">
        <authorList>
            <consortium name="EnsemblProtists"/>
        </authorList>
    </citation>
    <scope>IDENTIFICATION</scope>
    <source>
        <strain evidence="4">DAOM BR144</strain>
    </source>
</reference>
<dbReference type="eggNOG" id="ENOG502SND7">
    <property type="taxonomic scope" value="Eukaryota"/>
</dbReference>
<organism evidence="4 5">
    <name type="scientific">Globisporangium ultimum (strain ATCC 200006 / CBS 805.95 / DAOM BR144)</name>
    <name type="common">Pythium ultimum</name>
    <dbReference type="NCBI Taxonomy" id="431595"/>
    <lineage>
        <taxon>Eukaryota</taxon>
        <taxon>Sar</taxon>
        <taxon>Stramenopiles</taxon>
        <taxon>Oomycota</taxon>
        <taxon>Peronosporomycetes</taxon>
        <taxon>Pythiales</taxon>
        <taxon>Pythiaceae</taxon>
        <taxon>Globisporangium</taxon>
    </lineage>
</organism>
<feature type="signal peptide" evidence="3">
    <location>
        <begin position="1"/>
        <end position="25"/>
    </location>
</feature>
<dbReference type="Proteomes" id="UP000019132">
    <property type="component" value="Unassembled WGS sequence"/>
</dbReference>
<feature type="region of interest" description="Disordered" evidence="1">
    <location>
        <begin position="241"/>
        <end position="280"/>
    </location>
</feature>
<sequence length="280" mass="30666">MRPRLLSALLALIAVVVTGSKVVQAELNECLGVEISQLQAIPTCKTLFTACEIGVSKLNQQLHTTPELRFNPVSVISASQSKANTTDNTLIAMLVQLAPITECVEASKDVAKMRGTKTSCTFDMSKVEIYSILMTLDAVHSWSLDAFKHHALAADERAKIVKQYEKGKFYGTNLAIGIFDTPNMPLDSVSNSQDKTFTRSPMGIFVVLGSAVVSIGLLFHHRRRLSNGYAPIVIVKSGRQLQNRPAPSTKPQLASLRHPNPVPVNEETTIKHEQSERFAV</sequence>
<proteinExistence type="predicted"/>
<keyword evidence="2" id="KW-0812">Transmembrane</keyword>
<dbReference type="EnsemblProtists" id="PYU1_T005319">
    <property type="protein sequence ID" value="PYU1_T005319"/>
    <property type="gene ID" value="PYU1_G005308"/>
</dbReference>
<evidence type="ECO:0000256" key="3">
    <source>
        <dbReference type="SAM" id="SignalP"/>
    </source>
</evidence>
<keyword evidence="3" id="KW-0732">Signal</keyword>
<reference evidence="5" key="1">
    <citation type="journal article" date="2010" name="Genome Biol.">
        <title>Genome sequence of the necrotrophic plant pathogen Pythium ultimum reveals original pathogenicity mechanisms and effector repertoire.</title>
        <authorList>
            <person name="Levesque C.A."/>
            <person name="Brouwer H."/>
            <person name="Cano L."/>
            <person name="Hamilton J.P."/>
            <person name="Holt C."/>
            <person name="Huitema E."/>
            <person name="Raffaele S."/>
            <person name="Robideau G.P."/>
            <person name="Thines M."/>
            <person name="Win J."/>
            <person name="Zerillo M.M."/>
            <person name="Beakes G.W."/>
            <person name="Boore J.L."/>
            <person name="Busam D."/>
            <person name="Dumas B."/>
            <person name="Ferriera S."/>
            <person name="Fuerstenberg S.I."/>
            <person name="Gachon C.M."/>
            <person name="Gaulin E."/>
            <person name="Govers F."/>
            <person name="Grenville-Briggs L."/>
            <person name="Horner N."/>
            <person name="Hostetler J."/>
            <person name="Jiang R.H."/>
            <person name="Johnson J."/>
            <person name="Krajaejun T."/>
            <person name="Lin H."/>
            <person name="Meijer H.J."/>
            <person name="Moore B."/>
            <person name="Morris P."/>
            <person name="Phuntmart V."/>
            <person name="Puiu D."/>
            <person name="Shetty J."/>
            <person name="Stajich J.E."/>
            <person name="Tripathy S."/>
            <person name="Wawra S."/>
            <person name="van West P."/>
            <person name="Whitty B.R."/>
            <person name="Coutinho P.M."/>
            <person name="Henrissat B."/>
            <person name="Martin F."/>
            <person name="Thomas P.D."/>
            <person name="Tyler B.M."/>
            <person name="De Vries R.P."/>
            <person name="Kamoun S."/>
            <person name="Yandell M."/>
            <person name="Tisserat N."/>
            <person name="Buell C.R."/>
        </authorList>
    </citation>
    <scope>NUCLEOTIDE SEQUENCE</scope>
    <source>
        <strain evidence="5">DAOM:BR144</strain>
    </source>
</reference>
<dbReference type="InParanoid" id="K3WK27"/>
<keyword evidence="2" id="KW-1133">Transmembrane helix</keyword>
<keyword evidence="5" id="KW-1185">Reference proteome</keyword>
<keyword evidence="2" id="KW-0472">Membrane</keyword>
<evidence type="ECO:0000313" key="4">
    <source>
        <dbReference type="EnsemblProtists" id="PYU1_T005319"/>
    </source>
</evidence>
<dbReference type="EMBL" id="GL376633">
    <property type="status" value="NOT_ANNOTATED_CDS"/>
    <property type="molecule type" value="Genomic_DNA"/>
</dbReference>
<name>K3WK27_GLOUD</name>
<evidence type="ECO:0000256" key="1">
    <source>
        <dbReference type="SAM" id="MobiDB-lite"/>
    </source>
</evidence>
<reference evidence="5" key="2">
    <citation type="submission" date="2010-04" db="EMBL/GenBank/DDBJ databases">
        <authorList>
            <person name="Buell R."/>
            <person name="Hamilton J."/>
            <person name="Hostetler J."/>
        </authorList>
    </citation>
    <scope>NUCLEOTIDE SEQUENCE [LARGE SCALE GENOMIC DNA]</scope>
    <source>
        <strain evidence="5">DAOM:BR144</strain>
    </source>
</reference>
<feature type="compositionally biased region" description="Polar residues" evidence="1">
    <location>
        <begin position="241"/>
        <end position="252"/>
    </location>
</feature>
<protein>
    <submittedName>
        <fullName evidence="4">Uncharacterized protein</fullName>
    </submittedName>
</protein>
<dbReference type="AlphaFoldDB" id="K3WK27"/>
<feature type="compositionally biased region" description="Basic and acidic residues" evidence="1">
    <location>
        <begin position="268"/>
        <end position="280"/>
    </location>
</feature>
<feature type="chain" id="PRO_5003872102" evidence="3">
    <location>
        <begin position="26"/>
        <end position="280"/>
    </location>
</feature>
<dbReference type="OMA" id="THEFGAS"/>
<evidence type="ECO:0000313" key="5">
    <source>
        <dbReference type="Proteomes" id="UP000019132"/>
    </source>
</evidence>
<evidence type="ECO:0000256" key="2">
    <source>
        <dbReference type="SAM" id="Phobius"/>
    </source>
</evidence>
<feature type="transmembrane region" description="Helical" evidence="2">
    <location>
        <begin position="202"/>
        <end position="219"/>
    </location>
</feature>
<dbReference type="VEuPathDB" id="FungiDB:PYU1_G005308"/>
<dbReference type="HOGENOM" id="CLU_1059482_0_0_1"/>
<accession>K3WK27</accession>